<reference evidence="1" key="1">
    <citation type="submission" date="2021-06" db="EMBL/GenBank/DDBJ databases">
        <authorList>
            <person name="Kallberg Y."/>
            <person name="Tangrot J."/>
            <person name="Rosling A."/>
        </authorList>
    </citation>
    <scope>NUCLEOTIDE SEQUENCE</scope>
    <source>
        <strain evidence="1">IL203A</strain>
    </source>
</reference>
<proteinExistence type="predicted"/>
<sequence length="161" mass="18342">QYASKGISLFKQTFFGYIPVNIRRFFLTVKLRGTPMELKEARAQLRQTTAQKLSSIDLKISEDNPYTKSDIKEIEIETNSISSRSSTPMPETPNKTSNNIETLVDEMIIEFTVKNTTDIPNETTPKAIPPNNNSMTESKDQDPKDPPFTMDQKVHKKETQN</sequence>
<dbReference type="EMBL" id="CAJVPU010001351">
    <property type="protein sequence ID" value="CAG8478408.1"/>
    <property type="molecule type" value="Genomic_DNA"/>
</dbReference>
<protein>
    <submittedName>
        <fullName evidence="1">5297_t:CDS:1</fullName>
    </submittedName>
</protein>
<keyword evidence="2" id="KW-1185">Reference proteome</keyword>
<comment type="caution">
    <text evidence="1">The sequence shown here is derived from an EMBL/GenBank/DDBJ whole genome shotgun (WGS) entry which is preliminary data.</text>
</comment>
<organism evidence="1 2">
    <name type="scientific">Dentiscutata heterogama</name>
    <dbReference type="NCBI Taxonomy" id="1316150"/>
    <lineage>
        <taxon>Eukaryota</taxon>
        <taxon>Fungi</taxon>
        <taxon>Fungi incertae sedis</taxon>
        <taxon>Mucoromycota</taxon>
        <taxon>Glomeromycotina</taxon>
        <taxon>Glomeromycetes</taxon>
        <taxon>Diversisporales</taxon>
        <taxon>Gigasporaceae</taxon>
        <taxon>Dentiscutata</taxon>
    </lineage>
</organism>
<evidence type="ECO:0000313" key="1">
    <source>
        <dbReference type="EMBL" id="CAG8478408.1"/>
    </source>
</evidence>
<feature type="non-terminal residue" evidence="1">
    <location>
        <position position="1"/>
    </location>
</feature>
<name>A0ACA9KK41_9GLOM</name>
<dbReference type="Proteomes" id="UP000789702">
    <property type="component" value="Unassembled WGS sequence"/>
</dbReference>
<evidence type="ECO:0000313" key="2">
    <source>
        <dbReference type="Proteomes" id="UP000789702"/>
    </source>
</evidence>
<accession>A0ACA9KK41</accession>
<gene>
    <name evidence="1" type="ORF">DHETER_LOCUS2024</name>
</gene>